<sequence length="847" mass="97628">MQSVIDFEMQKLGFPSMKTFDQFKSLSGSAKNFSFNSRSSTDSTTSGSFANLKITAEKLVKEQASVKTDLGMANTKLKKSMEHIHVLEDKLQNAFNENAKLKVKQKEDEKLWKGLESKFSSTKTLCDQLTETLQHLAGQVQDAEKDKEFFEGKLSASSNGIDYLNQQLNDLSVKLGSAEETIRTRERELQELEINKEERNKIYIEELRQTTSLIEEKDAMLKKFETTVAANRLAAEDLNSKLEEMNHELRLKGDKINSLMTTQENLAKEKSDHQSRSNDFANRLAISLQEIKNLEGFLHVLAAQLVELDKQSLTFTTKFDQLNSLYDSCFKLAQQERELAVKHVQRQYDQLHDQSLSVKSERDAMKLVNQELNDKIIELQKSQESIMAQLSEECQSAKERIQSLESEAEMLMSKKKETEMLVSKLEEKIDTLSEGSRSSENKMQDLLLKISALEIENKDNAERLQDEIQRKEEEIDSLRKESEKHEQQLNSLEKQVCQLHSVLEEKEQLIVQYKEREKKLEDQITENQASLTAAESKLTKAKKQHDMLLESKQLELSRHLKEISQRNDEAINDIRKKYEMEKLEIVNMEKEKADKIVLEMERKCDQKLVQCKEESRRQMMCVQGDHAALVLGIQQERDRKEISLKAAHSEELKCAQLQAENELREKIIEFGNEHEVQMKALRCQHEDECGKLQEELDLQKSKEDRQRALLHLQWKVMSDKPQEDPEVNSKKKEYSVSSVKMRGPGGAKRSHNSLGSLQNEKKVTHHEYEVETNNGRTITKRRKTKSTVMFEDPRKHERTRTNTPKARTPRSVAKGLKGGDQSHPSTIGDLFLEGSLNPYADDPYAFG</sequence>
<proteinExistence type="predicted"/>
<keyword evidence="2" id="KW-1185">Reference proteome</keyword>
<accession>A0ACC0TD56</accession>
<reference evidence="1 2" key="1">
    <citation type="journal article" date="2006" name="Science">
        <title>The genome of black cottonwood, Populus trichocarpa (Torr. &amp; Gray).</title>
        <authorList>
            <person name="Tuskan G.A."/>
            <person name="Difazio S."/>
            <person name="Jansson S."/>
            <person name="Bohlmann J."/>
            <person name="Grigoriev I."/>
            <person name="Hellsten U."/>
            <person name="Putnam N."/>
            <person name="Ralph S."/>
            <person name="Rombauts S."/>
            <person name="Salamov A."/>
            <person name="Schein J."/>
            <person name="Sterck L."/>
            <person name="Aerts A."/>
            <person name="Bhalerao R.R."/>
            <person name="Bhalerao R.P."/>
            <person name="Blaudez D."/>
            <person name="Boerjan W."/>
            <person name="Brun A."/>
            <person name="Brunner A."/>
            <person name="Busov V."/>
            <person name="Campbell M."/>
            <person name="Carlson J."/>
            <person name="Chalot M."/>
            <person name="Chapman J."/>
            <person name="Chen G.L."/>
            <person name="Cooper D."/>
            <person name="Coutinho P.M."/>
            <person name="Couturier J."/>
            <person name="Covert S."/>
            <person name="Cronk Q."/>
            <person name="Cunningham R."/>
            <person name="Davis J."/>
            <person name="Degroeve S."/>
            <person name="Dejardin A."/>
            <person name="Depamphilis C."/>
            <person name="Detter J."/>
            <person name="Dirks B."/>
            <person name="Dubchak I."/>
            <person name="Duplessis S."/>
            <person name="Ehlting J."/>
            <person name="Ellis B."/>
            <person name="Gendler K."/>
            <person name="Goodstein D."/>
            <person name="Gribskov M."/>
            <person name="Grimwood J."/>
            <person name="Groover A."/>
            <person name="Gunter L."/>
            <person name="Hamberger B."/>
            <person name="Heinze B."/>
            <person name="Helariutta Y."/>
            <person name="Henrissat B."/>
            <person name="Holligan D."/>
            <person name="Holt R."/>
            <person name="Huang W."/>
            <person name="Islam-Faridi N."/>
            <person name="Jones S."/>
            <person name="Jones-Rhoades M."/>
            <person name="Jorgensen R."/>
            <person name="Joshi C."/>
            <person name="Kangasjarvi J."/>
            <person name="Karlsson J."/>
            <person name="Kelleher C."/>
            <person name="Kirkpatrick R."/>
            <person name="Kirst M."/>
            <person name="Kohler A."/>
            <person name="Kalluri U."/>
            <person name="Larimer F."/>
            <person name="Leebens-Mack J."/>
            <person name="Leple J.C."/>
            <person name="Locascio P."/>
            <person name="Lou Y."/>
            <person name="Lucas S."/>
            <person name="Martin F."/>
            <person name="Montanini B."/>
            <person name="Napoli C."/>
            <person name="Nelson D.R."/>
            <person name="Nelson C."/>
            <person name="Nieminen K."/>
            <person name="Nilsson O."/>
            <person name="Pereda V."/>
            <person name="Peter G."/>
            <person name="Philippe R."/>
            <person name="Pilate G."/>
            <person name="Poliakov A."/>
            <person name="Razumovskaya J."/>
            <person name="Richardson P."/>
            <person name="Rinaldi C."/>
            <person name="Ritland K."/>
            <person name="Rouze P."/>
            <person name="Ryaboy D."/>
            <person name="Schmutz J."/>
            <person name="Schrader J."/>
            <person name="Segerman B."/>
            <person name="Shin H."/>
            <person name="Siddiqui A."/>
            <person name="Sterky F."/>
            <person name="Terry A."/>
            <person name="Tsai C.J."/>
            <person name="Uberbacher E."/>
            <person name="Unneberg P."/>
            <person name="Vahala J."/>
            <person name="Wall K."/>
            <person name="Wessler S."/>
            <person name="Yang G."/>
            <person name="Yin T."/>
            <person name="Douglas C."/>
            <person name="Marra M."/>
            <person name="Sandberg G."/>
            <person name="Van de Peer Y."/>
            <person name="Rokhsar D."/>
        </authorList>
    </citation>
    <scope>NUCLEOTIDE SEQUENCE [LARGE SCALE GENOMIC DNA]</scope>
    <source>
        <strain evidence="2">cv. Nisqually</strain>
    </source>
</reference>
<name>A0ACC0TD56_POPTR</name>
<dbReference type="Proteomes" id="UP000006729">
    <property type="component" value="Chromosome 2"/>
</dbReference>
<gene>
    <name evidence="1" type="ORF">POPTR_002G096400v4</name>
</gene>
<dbReference type="EMBL" id="CM009291">
    <property type="protein sequence ID" value="KAI9399455.1"/>
    <property type="molecule type" value="Genomic_DNA"/>
</dbReference>
<evidence type="ECO:0000313" key="1">
    <source>
        <dbReference type="EMBL" id="KAI9399455.1"/>
    </source>
</evidence>
<comment type="caution">
    <text evidence="1">The sequence shown here is derived from an EMBL/GenBank/DDBJ whole genome shotgun (WGS) entry which is preliminary data.</text>
</comment>
<evidence type="ECO:0000313" key="2">
    <source>
        <dbReference type="Proteomes" id="UP000006729"/>
    </source>
</evidence>
<organism evidence="1 2">
    <name type="scientific">Populus trichocarpa</name>
    <name type="common">Western balsam poplar</name>
    <name type="synonym">Populus balsamifera subsp. trichocarpa</name>
    <dbReference type="NCBI Taxonomy" id="3694"/>
    <lineage>
        <taxon>Eukaryota</taxon>
        <taxon>Viridiplantae</taxon>
        <taxon>Streptophyta</taxon>
        <taxon>Embryophyta</taxon>
        <taxon>Tracheophyta</taxon>
        <taxon>Spermatophyta</taxon>
        <taxon>Magnoliopsida</taxon>
        <taxon>eudicotyledons</taxon>
        <taxon>Gunneridae</taxon>
        <taxon>Pentapetalae</taxon>
        <taxon>rosids</taxon>
        <taxon>fabids</taxon>
        <taxon>Malpighiales</taxon>
        <taxon>Salicaceae</taxon>
        <taxon>Saliceae</taxon>
        <taxon>Populus</taxon>
    </lineage>
</organism>
<protein>
    <submittedName>
        <fullName evidence="1">Uncharacterized protein</fullName>
    </submittedName>
</protein>